<keyword evidence="7" id="KW-1185">Reference proteome</keyword>
<gene>
    <name evidence="6" type="ORF">SAMN05660462_02158</name>
</gene>
<accession>A0A1H3R0A4</accession>
<dbReference type="InterPro" id="IPR014710">
    <property type="entry name" value="RmlC-like_jellyroll"/>
</dbReference>
<keyword evidence="3" id="KW-0804">Transcription</keyword>
<feature type="domain" description="HTH crp-type" evidence="5">
    <location>
        <begin position="146"/>
        <end position="220"/>
    </location>
</feature>
<evidence type="ECO:0000256" key="1">
    <source>
        <dbReference type="ARBA" id="ARBA00023015"/>
    </source>
</evidence>
<dbReference type="CDD" id="cd00038">
    <property type="entry name" value="CAP_ED"/>
    <property type="match status" value="1"/>
</dbReference>
<evidence type="ECO:0000256" key="2">
    <source>
        <dbReference type="ARBA" id="ARBA00023125"/>
    </source>
</evidence>
<dbReference type="InterPro" id="IPR000595">
    <property type="entry name" value="cNMP-bd_dom"/>
</dbReference>
<dbReference type="GO" id="GO:0003677">
    <property type="term" value="F:DNA binding"/>
    <property type="evidence" value="ECO:0007669"/>
    <property type="project" value="UniProtKB-KW"/>
</dbReference>
<feature type="domain" description="Cyclic nucleotide-binding" evidence="4">
    <location>
        <begin position="12"/>
        <end position="132"/>
    </location>
</feature>
<dbReference type="InterPro" id="IPR036388">
    <property type="entry name" value="WH-like_DNA-bd_sf"/>
</dbReference>
<dbReference type="InterPro" id="IPR012318">
    <property type="entry name" value="HTH_CRP"/>
</dbReference>
<dbReference type="STRING" id="415015.SAMN05660462_02158"/>
<dbReference type="PROSITE" id="PS50042">
    <property type="entry name" value="CNMP_BINDING_3"/>
    <property type="match status" value="1"/>
</dbReference>
<evidence type="ECO:0000313" key="7">
    <source>
        <dbReference type="Proteomes" id="UP000198625"/>
    </source>
</evidence>
<dbReference type="SMART" id="SM00100">
    <property type="entry name" value="cNMP"/>
    <property type="match status" value="1"/>
</dbReference>
<dbReference type="Gene3D" id="2.60.120.10">
    <property type="entry name" value="Jelly Rolls"/>
    <property type="match status" value="1"/>
</dbReference>
<dbReference type="GO" id="GO:0003700">
    <property type="term" value="F:DNA-binding transcription factor activity"/>
    <property type="evidence" value="ECO:0007669"/>
    <property type="project" value="TreeGrafter"/>
</dbReference>
<protein>
    <submittedName>
        <fullName evidence="6">CRP/FNR family transcriptional regulator, anaerobic regulatory protein</fullName>
    </submittedName>
</protein>
<dbReference type="Pfam" id="PF00027">
    <property type="entry name" value="cNMP_binding"/>
    <property type="match status" value="1"/>
</dbReference>
<reference evidence="6 7" key="1">
    <citation type="submission" date="2016-10" db="EMBL/GenBank/DDBJ databases">
        <authorList>
            <person name="de Groot N.N."/>
        </authorList>
    </citation>
    <scope>NUCLEOTIDE SEQUENCE [LARGE SCALE GENOMIC DNA]</scope>
    <source>
        <strain evidence="6 7">DSM 21650</strain>
    </source>
</reference>
<dbReference type="InterPro" id="IPR018490">
    <property type="entry name" value="cNMP-bd_dom_sf"/>
</dbReference>
<dbReference type="SUPFAM" id="SSF46785">
    <property type="entry name" value="Winged helix' DNA-binding domain"/>
    <property type="match status" value="1"/>
</dbReference>
<dbReference type="PANTHER" id="PTHR24567:SF26">
    <property type="entry name" value="REGULATORY PROTEIN YEIL"/>
    <property type="match status" value="1"/>
</dbReference>
<dbReference type="PANTHER" id="PTHR24567">
    <property type="entry name" value="CRP FAMILY TRANSCRIPTIONAL REGULATORY PROTEIN"/>
    <property type="match status" value="1"/>
</dbReference>
<name>A0A1H3R0A4_9FIRM</name>
<keyword evidence="1" id="KW-0805">Transcription regulation</keyword>
<sequence>MTVIEYLKKVPIFEGMRYEELEKLERITKERAYKKGSVIIVEGEKGEDVFIIRTGKVKIFKTTNEGREIILDIKGKSKMFAEVTLFSEGKNPATVVAIEDSVILSINNNELEEIIKQNPDMALNIIRVLSKRLKESQSRIKNMASNDTYIRTAQVLIKLTEKYGVELDNGTIELKLNITREELASLAGTSRETVSRALSQFRKEKAIKISGRQILILDKNKLISWYNG</sequence>
<dbReference type="OrthoDB" id="1706474at2"/>
<dbReference type="PRINTS" id="PR00034">
    <property type="entry name" value="HTHCRP"/>
</dbReference>
<dbReference type="Pfam" id="PF13545">
    <property type="entry name" value="HTH_Crp_2"/>
    <property type="match status" value="1"/>
</dbReference>
<dbReference type="RefSeq" id="WP_091731024.1">
    <property type="nucleotide sequence ID" value="NZ_FNQE01000024.1"/>
</dbReference>
<proteinExistence type="predicted"/>
<evidence type="ECO:0000259" key="5">
    <source>
        <dbReference type="PROSITE" id="PS51063"/>
    </source>
</evidence>
<dbReference type="InterPro" id="IPR036390">
    <property type="entry name" value="WH_DNA-bd_sf"/>
</dbReference>
<evidence type="ECO:0000256" key="3">
    <source>
        <dbReference type="ARBA" id="ARBA00023163"/>
    </source>
</evidence>
<dbReference type="SMART" id="SM00419">
    <property type="entry name" value="HTH_CRP"/>
    <property type="match status" value="1"/>
</dbReference>
<dbReference type="GO" id="GO:0005829">
    <property type="term" value="C:cytosol"/>
    <property type="evidence" value="ECO:0007669"/>
    <property type="project" value="TreeGrafter"/>
</dbReference>
<dbReference type="Proteomes" id="UP000198625">
    <property type="component" value="Unassembled WGS sequence"/>
</dbReference>
<organism evidence="6 7">
    <name type="scientific">Proteiniborus ethanoligenes</name>
    <dbReference type="NCBI Taxonomy" id="415015"/>
    <lineage>
        <taxon>Bacteria</taxon>
        <taxon>Bacillati</taxon>
        <taxon>Bacillota</taxon>
        <taxon>Clostridia</taxon>
        <taxon>Eubacteriales</taxon>
        <taxon>Proteiniborus</taxon>
    </lineage>
</organism>
<keyword evidence="2" id="KW-0238">DNA-binding</keyword>
<dbReference type="AlphaFoldDB" id="A0A1H3R0A4"/>
<dbReference type="Gene3D" id="1.10.10.10">
    <property type="entry name" value="Winged helix-like DNA-binding domain superfamily/Winged helix DNA-binding domain"/>
    <property type="match status" value="1"/>
</dbReference>
<dbReference type="PROSITE" id="PS51063">
    <property type="entry name" value="HTH_CRP_2"/>
    <property type="match status" value="1"/>
</dbReference>
<evidence type="ECO:0000313" key="6">
    <source>
        <dbReference type="EMBL" id="SDZ19252.1"/>
    </source>
</evidence>
<evidence type="ECO:0000259" key="4">
    <source>
        <dbReference type="PROSITE" id="PS50042"/>
    </source>
</evidence>
<dbReference type="InterPro" id="IPR018488">
    <property type="entry name" value="cNMP-bd_CS"/>
</dbReference>
<dbReference type="PROSITE" id="PS00888">
    <property type="entry name" value="CNMP_BINDING_1"/>
    <property type="match status" value="1"/>
</dbReference>
<dbReference type="EMBL" id="FNQE01000024">
    <property type="protein sequence ID" value="SDZ19252.1"/>
    <property type="molecule type" value="Genomic_DNA"/>
</dbReference>
<dbReference type="SUPFAM" id="SSF51206">
    <property type="entry name" value="cAMP-binding domain-like"/>
    <property type="match status" value="1"/>
</dbReference>
<dbReference type="InterPro" id="IPR050397">
    <property type="entry name" value="Env_Response_Regulators"/>
</dbReference>